<dbReference type="RefSeq" id="WP_002612147.1">
    <property type="nucleotide sequence ID" value="NC_014623.1"/>
</dbReference>
<gene>
    <name evidence="2" type="ordered locus">STAUR_7743</name>
    <name evidence="3" type="ORF">STIAU_5853</name>
</gene>
<evidence type="ECO:0000313" key="5">
    <source>
        <dbReference type="Proteomes" id="UP000032702"/>
    </source>
</evidence>
<reference evidence="2 4" key="2">
    <citation type="journal article" date="2011" name="Mol. Biol. Evol.">
        <title>Comparative genomic analysis of fruiting body formation in Myxococcales.</title>
        <authorList>
            <person name="Huntley S."/>
            <person name="Hamann N."/>
            <person name="Wegener-Feldbrugge S."/>
            <person name="Treuner-Lange A."/>
            <person name="Kube M."/>
            <person name="Reinhardt R."/>
            <person name="Klages S."/>
            <person name="Muller R."/>
            <person name="Ronning C.M."/>
            <person name="Nierman W.C."/>
            <person name="Sogaard-Andersen L."/>
        </authorList>
    </citation>
    <scope>NUCLEOTIDE SEQUENCE [LARGE SCALE GENOMIC DNA]</scope>
    <source>
        <strain evidence="2 4">DW4/3-1</strain>
    </source>
</reference>
<evidence type="ECO:0000313" key="3">
    <source>
        <dbReference type="EMBL" id="EAU68268.1"/>
    </source>
</evidence>
<organism evidence="3 5">
    <name type="scientific">Stigmatella aurantiaca (strain DW4/3-1)</name>
    <dbReference type="NCBI Taxonomy" id="378806"/>
    <lineage>
        <taxon>Bacteria</taxon>
        <taxon>Pseudomonadati</taxon>
        <taxon>Myxococcota</taxon>
        <taxon>Myxococcia</taxon>
        <taxon>Myxococcales</taxon>
        <taxon>Cystobacterineae</taxon>
        <taxon>Archangiaceae</taxon>
        <taxon>Stigmatella</taxon>
    </lineage>
</organism>
<dbReference type="EMBL" id="CP002271">
    <property type="protein sequence ID" value="ADO75498.1"/>
    <property type="molecule type" value="Genomic_DNA"/>
</dbReference>
<dbReference type="Proteomes" id="UP000032702">
    <property type="component" value="Unassembled WGS sequence"/>
</dbReference>
<protein>
    <submittedName>
        <fullName evidence="3">Surface protein PspC</fullName>
    </submittedName>
</protein>
<feature type="region of interest" description="Disordered" evidence="1">
    <location>
        <begin position="1"/>
        <end position="85"/>
    </location>
</feature>
<dbReference type="EMBL" id="AAMD01000019">
    <property type="protein sequence ID" value="EAU68268.1"/>
    <property type="molecule type" value="Genomic_DNA"/>
</dbReference>
<accession>Q098V6</accession>
<reference evidence="3 5" key="1">
    <citation type="submission" date="2006-04" db="EMBL/GenBank/DDBJ databases">
        <authorList>
            <person name="Nierman W.C."/>
        </authorList>
    </citation>
    <scope>NUCLEOTIDE SEQUENCE [LARGE SCALE GENOMIC DNA]</scope>
    <source>
        <strain evidence="3 5">DW4/3-1</strain>
    </source>
</reference>
<keyword evidence="4" id="KW-1185">Reference proteome</keyword>
<dbReference type="HOGENOM" id="CLU_956175_0_0_7"/>
<name>Q098V6_STIAD</name>
<dbReference type="AlphaFoldDB" id="Q098V6"/>
<dbReference type="OrthoDB" id="10007472at2"/>
<sequence length="298" mass="29393">MGIKLGGVGNLFKGGGKIPDFKPSAPKPDLKPSAPKPDAKPQFTPRPDINGKPQLPKPDAKPQFSPRPDINGNLPDTRPNLNRPNFNGLDNFKPNGLNNLKPNGLGNGLGAAGDVFGGLAQGAAGLAGAGLDAASTLGMMGPGPVMDPYAAGGLPPELGMMGPGPVMDPYAAGGLPPELGMMGPGPVMDPYAAGGLPPELGMMGPGPVMDPYAAGGLPPAEAMAPTAGGFGGPAVDGSGQSGSGLSALLDTVANAVSTVTQVAEAVTSLVDQASGANALPTLAKTVAEAVKTPQTLEF</sequence>
<evidence type="ECO:0000256" key="1">
    <source>
        <dbReference type="SAM" id="MobiDB-lite"/>
    </source>
</evidence>
<dbReference type="Proteomes" id="UP000001351">
    <property type="component" value="Chromosome"/>
</dbReference>
<dbReference type="PATRIC" id="fig|378806.16.peg.7627"/>
<evidence type="ECO:0000313" key="2">
    <source>
        <dbReference type="EMBL" id="ADO75498.1"/>
    </source>
</evidence>
<dbReference type="KEGG" id="sur:STAUR_7743"/>
<evidence type="ECO:0000313" key="4">
    <source>
        <dbReference type="Proteomes" id="UP000001351"/>
    </source>
</evidence>
<proteinExistence type="predicted"/>
<feature type="compositionally biased region" description="Gly residues" evidence="1">
    <location>
        <begin position="1"/>
        <end position="17"/>
    </location>
</feature>